<dbReference type="PANTHER" id="PTHR30572:SF4">
    <property type="entry name" value="ABC TRANSPORTER PERMEASE YTRF"/>
    <property type="match status" value="1"/>
</dbReference>
<feature type="domain" description="ABC3 transporter permease C-terminal" evidence="8">
    <location>
        <begin position="743"/>
        <end position="860"/>
    </location>
</feature>
<dbReference type="InterPro" id="IPR003838">
    <property type="entry name" value="ABC3_permease_C"/>
</dbReference>
<feature type="transmembrane region" description="Helical" evidence="7">
    <location>
        <begin position="795"/>
        <end position="815"/>
    </location>
</feature>
<sequence>MASSSPMRTVAMRSLLAHKVRFLLTILAVLLGTAFVASSFMLTNSLSKTFNSLVDEELADVSAVVLPADTNPDGLSVQDVGRIREMPGVGHVNINQDHPVIVANSNDEALQTGGAPSSISPFYPPGESVRALDIVDGAAPHGAHEVLLNKGAAKDHGIHVGDTVKVVDRSTQESVTVTGIYDTPSETGGYIGVLMDAPAFVEQWTNGHLEQGVMVSAAEGTSQEQLIEQLRQAYPNDQVKTGQEMADEISAQISKALSFVNYFLVAFGLIALVVGTFIIANTFAMIVAQRLREFALLRSLGVSQGQVTRSVVGEALVVGIVGSLLGVLAGVGLVHAIYAVMDATGFGLPAGGVALSVSSVLVPVVLGTLVTVISAWAPARRAGAVKPVEAMRSGDSSSASSLVLRTVVGIIGIVGGIACAVAAALLLDDWSTAGRAIVVGLGALALIVGTFLASPALSIPIVPGIGRVVGLPFGAIGRLAATNSKRNPRRSATTAFALTLGVALVTSFGMLGATMKSTVADVTESTIQSAYMITGASSTGGEFPLSEQIADAAADVDGVQSVAALGIAPVTVAGMDNAGAISAGVTSFYQGDIARSVGLNLVEGSADSTHPGLLVEKNFAAEHGWAMGDTLEMGVPGTPLTHPVSVTGFYESNDLLGTFLLSEQSVKDFANEAGGSAAVNKKALLAIFVNSDPSVSGTSDMEALKQRLVDAVKPFIVAQVVTPQEYAGQQAVMIDQMLSVLYALLALSIVVAVLGIINTLALNVIERRQEIGMLRAVGTHRGQVRRMITLEAVQIALYGAVIGVAVGLILGWAFIKVLAGEGLGTVTYPWMTILGMLVGAALVGVVAAVWPAVKASRTPPLEAIAD</sequence>
<dbReference type="PANTHER" id="PTHR30572">
    <property type="entry name" value="MEMBRANE COMPONENT OF TRANSPORTER-RELATED"/>
    <property type="match status" value="1"/>
</dbReference>
<evidence type="ECO:0000313" key="10">
    <source>
        <dbReference type="EMBL" id="KAB3521060.1"/>
    </source>
</evidence>
<feature type="transmembrane region" description="Helical" evidence="7">
    <location>
        <begin position="262"/>
        <end position="288"/>
    </location>
</feature>
<proteinExistence type="inferred from homology"/>
<feature type="transmembrane region" description="Helical" evidence="7">
    <location>
        <begin position="495"/>
        <end position="515"/>
    </location>
</feature>
<dbReference type="Pfam" id="PF02687">
    <property type="entry name" value="FtsX"/>
    <property type="match status" value="2"/>
</dbReference>
<feature type="transmembrane region" description="Helical" evidence="7">
    <location>
        <begin position="315"/>
        <end position="341"/>
    </location>
</feature>
<keyword evidence="4 7" id="KW-1133">Transmembrane helix</keyword>
<accession>A0ABQ6VDT1</accession>
<evidence type="ECO:0000256" key="5">
    <source>
        <dbReference type="ARBA" id="ARBA00023136"/>
    </source>
</evidence>
<dbReference type="RefSeq" id="WP_151844549.1">
    <property type="nucleotide sequence ID" value="NZ_WBZJ01000002.1"/>
</dbReference>
<evidence type="ECO:0000256" key="4">
    <source>
        <dbReference type="ARBA" id="ARBA00022989"/>
    </source>
</evidence>
<feature type="transmembrane region" description="Helical" evidence="7">
    <location>
        <begin position="740"/>
        <end position="765"/>
    </location>
</feature>
<evidence type="ECO:0000259" key="8">
    <source>
        <dbReference type="Pfam" id="PF02687"/>
    </source>
</evidence>
<feature type="transmembrane region" description="Helical" evidence="7">
    <location>
        <begin position="402"/>
        <end position="427"/>
    </location>
</feature>
<dbReference type="InterPro" id="IPR050250">
    <property type="entry name" value="Macrolide_Exporter_MacB"/>
</dbReference>
<comment type="subcellular location">
    <subcellularLocation>
        <location evidence="1">Cell membrane</location>
        <topology evidence="1">Multi-pass membrane protein</topology>
    </subcellularLocation>
</comment>
<reference evidence="10 11" key="1">
    <citation type="submission" date="2019-10" db="EMBL/GenBank/DDBJ databases">
        <title>Corynebacterium sp novel species isolated from the respiratory tract of Marmot.</title>
        <authorList>
            <person name="Zhang G."/>
        </authorList>
    </citation>
    <scope>NUCLEOTIDE SEQUENCE [LARGE SCALE GENOMIC DNA]</scope>
    <source>
        <strain evidence="10 11">336</strain>
    </source>
</reference>
<evidence type="ECO:0000256" key="7">
    <source>
        <dbReference type="SAM" id="Phobius"/>
    </source>
</evidence>
<keyword evidence="5 7" id="KW-0472">Membrane</keyword>
<evidence type="ECO:0000259" key="9">
    <source>
        <dbReference type="Pfam" id="PF12704"/>
    </source>
</evidence>
<dbReference type="Proteomes" id="UP000436181">
    <property type="component" value="Unassembled WGS sequence"/>
</dbReference>
<feature type="transmembrane region" description="Helical" evidence="7">
    <location>
        <begin position="353"/>
        <end position="377"/>
    </location>
</feature>
<evidence type="ECO:0000256" key="2">
    <source>
        <dbReference type="ARBA" id="ARBA00022475"/>
    </source>
</evidence>
<feature type="transmembrane region" description="Helical" evidence="7">
    <location>
        <begin position="433"/>
        <end position="453"/>
    </location>
</feature>
<comment type="similarity">
    <text evidence="6">Belongs to the ABC-4 integral membrane protein family.</text>
</comment>
<comment type="caution">
    <text evidence="10">The sequence shown here is derived from an EMBL/GenBank/DDBJ whole genome shotgun (WGS) entry which is preliminary data.</text>
</comment>
<dbReference type="InterPro" id="IPR025857">
    <property type="entry name" value="MacB_PCD"/>
</dbReference>
<protein>
    <submittedName>
        <fullName evidence="10">ABC transporter permease</fullName>
    </submittedName>
</protein>
<dbReference type="EMBL" id="WBZJ01000002">
    <property type="protein sequence ID" value="KAB3521060.1"/>
    <property type="molecule type" value="Genomic_DNA"/>
</dbReference>
<feature type="domain" description="MacB-like periplasmic core" evidence="9">
    <location>
        <begin position="23"/>
        <end position="232"/>
    </location>
</feature>
<keyword evidence="2" id="KW-1003">Cell membrane</keyword>
<keyword evidence="11" id="KW-1185">Reference proteome</keyword>
<evidence type="ECO:0000256" key="1">
    <source>
        <dbReference type="ARBA" id="ARBA00004651"/>
    </source>
</evidence>
<keyword evidence="3 7" id="KW-0812">Transmembrane</keyword>
<feature type="domain" description="MacB-like periplasmic core" evidence="9">
    <location>
        <begin position="491"/>
        <end position="662"/>
    </location>
</feature>
<gene>
    <name evidence="10" type="ORF">F8377_07550</name>
</gene>
<feature type="domain" description="ABC3 transporter permease C-terminal" evidence="8">
    <location>
        <begin position="266"/>
        <end position="383"/>
    </location>
</feature>
<dbReference type="Pfam" id="PF12704">
    <property type="entry name" value="MacB_PCD"/>
    <property type="match status" value="2"/>
</dbReference>
<evidence type="ECO:0000256" key="6">
    <source>
        <dbReference type="ARBA" id="ARBA00038076"/>
    </source>
</evidence>
<evidence type="ECO:0000313" key="11">
    <source>
        <dbReference type="Proteomes" id="UP000436181"/>
    </source>
</evidence>
<name>A0ABQ6VDT1_9CORY</name>
<organism evidence="10 11">
    <name type="scientific">Corynebacterium zhongnanshanii</name>
    <dbReference type="NCBI Taxonomy" id="2768834"/>
    <lineage>
        <taxon>Bacteria</taxon>
        <taxon>Bacillati</taxon>
        <taxon>Actinomycetota</taxon>
        <taxon>Actinomycetes</taxon>
        <taxon>Mycobacteriales</taxon>
        <taxon>Corynebacteriaceae</taxon>
        <taxon>Corynebacterium</taxon>
    </lineage>
</organism>
<feature type="transmembrane region" description="Helical" evidence="7">
    <location>
        <begin position="827"/>
        <end position="850"/>
    </location>
</feature>
<evidence type="ECO:0000256" key="3">
    <source>
        <dbReference type="ARBA" id="ARBA00022692"/>
    </source>
</evidence>